<accession>A0A0E9VD36</accession>
<dbReference type="AlphaFoldDB" id="A0A0E9VD36"/>
<dbReference type="EMBL" id="GBXM01032543">
    <property type="protein sequence ID" value="JAH76034.1"/>
    <property type="molecule type" value="Transcribed_RNA"/>
</dbReference>
<protein>
    <submittedName>
        <fullName evidence="1">Uncharacterized protein</fullName>
    </submittedName>
</protein>
<sequence length="17" mass="2183">MERKDLLSFFGHRQYRV</sequence>
<proteinExistence type="predicted"/>
<evidence type="ECO:0000313" key="1">
    <source>
        <dbReference type="EMBL" id="JAH76034.1"/>
    </source>
</evidence>
<name>A0A0E9VD36_ANGAN</name>
<organism evidence="1">
    <name type="scientific">Anguilla anguilla</name>
    <name type="common">European freshwater eel</name>
    <name type="synonym">Muraena anguilla</name>
    <dbReference type="NCBI Taxonomy" id="7936"/>
    <lineage>
        <taxon>Eukaryota</taxon>
        <taxon>Metazoa</taxon>
        <taxon>Chordata</taxon>
        <taxon>Craniata</taxon>
        <taxon>Vertebrata</taxon>
        <taxon>Euteleostomi</taxon>
        <taxon>Actinopterygii</taxon>
        <taxon>Neopterygii</taxon>
        <taxon>Teleostei</taxon>
        <taxon>Anguilliformes</taxon>
        <taxon>Anguillidae</taxon>
        <taxon>Anguilla</taxon>
    </lineage>
</organism>
<reference evidence="1" key="2">
    <citation type="journal article" date="2015" name="Fish Shellfish Immunol.">
        <title>Early steps in the European eel (Anguilla anguilla)-Vibrio vulnificus interaction in the gills: Role of the RtxA13 toxin.</title>
        <authorList>
            <person name="Callol A."/>
            <person name="Pajuelo D."/>
            <person name="Ebbesson L."/>
            <person name="Teles M."/>
            <person name="MacKenzie S."/>
            <person name="Amaro C."/>
        </authorList>
    </citation>
    <scope>NUCLEOTIDE SEQUENCE</scope>
</reference>
<reference evidence="1" key="1">
    <citation type="submission" date="2014-11" db="EMBL/GenBank/DDBJ databases">
        <authorList>
            <person name="Amaro Gonzalez C."/>
        </authorList>
    </citation>
    <scope>NUCLEOTIDE SEQUENCE</scope>
</reference>